<dbReference type="PANTHER" id="PTHR10763">
    <property type="entry name" value="CELL DIVISION CONTROL PROTEIN 6-RELATED"/>
    <property type="match status" value="1"/>
</dbReference>
<dbReference type="eggNOG" id="KOG2227">
    <property type="taxonomic scope" value="Eukaryota"/>
</dbReference>
<dbReference type="Proteomes" id="UP000095284">
    <property type="component" value="Unplaced"/>
</dbReference>
<dbReference type="GO" id="GO:0006270">
    <property type="term" value="P:DNA replication initiation"/>
    <property type="evidence" value="ECO:0007669"/>
    <property type="project" value="TreeGrafter"/>
</dbReference>
<keyword evidence="2" id="KW-0235">DNA replication</keyword>
<evidence type="ECO:0000313" key="6">
    <source>
        <dbReference type="WBParaSite" id="BXY_0564800.1"/>
    </source>
</evidence>
<dbReference type="AlphaFoldDB" id="A0A1I7RY31"/>
<evidence type="ECO:0000256" key="1">
    <source>
        <dbReference type="ARBA" id="ARBA00006184"/>
    </source>
</evidence>
<dbReference type="PANTHER" id="PTHR10763:SF26">
    <property type="entry name" value="CELL DIVISION CONTROL PROTEIN 6 HOMOLOG"/>
    <property type="match status" value="1"/>
</dbReference>
<dbReference type="Pfam" id="PF09079">
    <property type="entry name" value="WHD_Cdc6"/>
    <property type="match status" value="1"/>
</dbReference>
<dbReference type="InterPro" id="IPR036390">
    <property type="entry name" value="WH_DNA-bd_sf"/>
</dbReference>
<dbReference type="InterPro" id="IPR036388">
    <property type="entry name" value="WH-like_DNA-bd_sf"/>
</dbReference>
<dbReference type="Pfam" id="PF00004">
    <property type="entry name" value="AAA"/>
    <property type="match status" value="1"/>
</dbReference>
<dbReference type="SUPFAM" id="SSF52540">
    <property type="entry name" value="P-loop containing nucleoside triphosphate hydrolases"/>
    <property type="match status" value="1"/>
</dbReference>
<evidence type="ECO:0000259" key="4">
    <source>
        <dbReference type="SMART" id="SM00382"/>
    </source>
</evidence>
<dbReference type="InterPro" id="IPR003593">
    <property type="entry name" value="AAA+_ATPase"/>
</dbReference>
<feature type="domain" description="AAA+ ATPase" evidence="4">
    <location>
        <begin position="67"/>
        <end position="219"/>
    </location>
</feature>
<name>A0A1I7RY31_BURXY</name>
<dbReference type="GO" id="GO:0033314">
    <property type="term" value="P:mitotic DNA replication checkpoint signaling"/>
    <property type="evidence" value="ECO:0007669"/>
    <property type="project" value="TreeGrafter"/>
</dbReference>
<evidence type="ECO:0000256" key="3">
    <source>
        <dbReference type="SAM" id="MobiDB-lite"/>
    </source>
</evidence>
<feature type="region of interest" description="Disordered" evidence="3">
    <location>
        <begin position="274"/>
        <end position="310"/>
    </location>
</feature>
<dbReference type="CDD" id="cd00009">
    <property type="entry name" value="AAA"/>
    <property type="match status" value="1"/>
</dbReference>
<accession>A0A1I7RY31</accession>
<dbReference type="SUPFAM" id="SSF46785">
    <property type="entry name" value="Winged helix' DNA-binding domain"/>
    <property type="match status" value="1"/>
</dbReference>
<evidence type="ECO:0000256" key="2">
    <source>
        <dbReference type="ARBA" id="ARBA00022705"/>
    </source>
</evidence>
<dbReference type="WBParaSite" id="BXY_0564800.1">
    <property type="protein sequence ID" value="BXY_0564800.1"/>
    <property type="gene ID" value="BXY_0564800"/>
</dbReference>
<protein>
    <submittedName>
        <fullName evidence="6">AAA domain-containing protein</fullName>
    </submittedName>
</protein>
<dbReference type="GO" id="GO:0003688">
    <property type="term" value="F:DNA replication origin binding"/>
    <property type="evidence" value="ECO:0007669"/>
    <property type="project" value="TreeGrafter"/>
</dbReference>
<dbReference type="Gene3D" id="1.10.10.10">
    <property type="entry name" value="Winged helix-like DNA-binding domain superfamily/Winged helix DNA-binding domain"/>
    <property type="match status" value="1"/>
</dbReference>
<dbReference type="InterPro" id="IPR015163">
    <property type="entry name" value="Cdc6_C"/>
</dbReference>
<organism evidence="5 6">
    <name type="scientific">Bursaphelenchus xylophilus</name>
    <name type="common">Pinewood nematode worm</name>
    <name type="synonym">Aphelenchoides xylophilus</name>
    <dbReference type="NCBI Taxonomy" id="6326"/>
    <lineage>
        <taxon>Eukaryota</taxon>
        <taxon>Metazoa</taxon>
        <taxon>Ecdysozoa</taxon>
        <taxon>Nematoda</taxon>
        <taxon>Chromadorea</taxon>
        <taxon>Rhabditida</taxon>
        <taxon>Tylenchina</taxon>
        <taxon>Tylenchomorpha</taxon>
        <taxon>Aphelenchoidea</taxon>
        <taxon>Aphelenchoididae</taxon>
        <taxon>Bursaphelenchus</taxon>
    </lineage>
</organism>
<dbReference type="Gene3D" id="3.40.50.300">
    <property type="entry name" value="P-loop containing nucleotide triphosphate hydrolases"/>
    <property type="match status" value="1"/>
</dbReference>
<dbReference type="SMART" id="SM00382">
    <property type="entry name" value="AAA"/>
    <property type="match status" value="1"/>
</dbReference>
<dbReference type="GO" id="GO:0016887">
    <property type="term" value="F:ATP hydrolysis activity"/>
    <property type="evidence" value="ECO:0007669"/>
    <property type="project" value="InterPro"/>
</dbReference>
<proteinExistence type="inferred from homology"/>
<dbReference type="InterPro" id="IPR027417">
    <property type="entry name" value="P-loop_NTPase"/>
</dbReference>
<dbReference type="GO" id="GO:0005634">
    <property type="term" value="C:nucleus"/>
    <property type="evidence" value="ECO:0007669"/>
    <property type="project" value="TreeGrafter"/>
</dbReference>
<reference evidence="6" key="1">
    <citation type="submission" date="2016-11" db="UniProtKB">
        <authorList>
            <consortium name="WormBaseParasite"/>
        </authorList>
    </citation>
    <scope>IDENTIFICATION</scope>
</reference>
<dbReference type="Gene3D" id="1.10.8.60">
    <property type="match status" value="1"/>
</dbReference>
<comment type="similarity">
    <text evidence="1">Belongs to the CDC6/cdc18 family.</text>
</comment>
<dbReference type="InterPro" id="IPR003959">
    <property type="entry name" value="ATPase_AAA_core"/>
</dbReference>
<evidence type="ECO:0000313" key="5">
    <source>
        <dbReference type="Proteomes" id="UP000095284"/>
    </source>
</evidence>
<sequence length="432" mass="48250">MVGRSSENNVSQLAGAKFQLVFRAASAALAIDCVIHIFRLFEMVLKGREKEYKLISDLISTSFEERHPQSIMVRGVPGSGKTATIRLVVNDLKEKLNFVPAYINCASITTKSDFFRRIYYVITKNDTVLTASEAAKKTEKVLFSQRTVLVLDEIDFLTKLDSSRTSLANSIIKKIFDWPLNSGGKVVVVGISNELDFSEKVLPKKRVMLPDVVLFNAYSVEQLIDILMEYVRKDENLATAEAVKLCARKISAMNGDVRRAFSLLSSQTEFIEEEMEEEPALKRPKTVGLSTPCKSRPSTSTQSSPTRTPKTHKDILLSLQNIYSSPAVSAKIPLHPRIVLASIIKLMESENSSKKVQTVSFAKLHELYDKVCKKMRIEPLNHEALRDAVSTLVNTSILSLKKDKICMEVDVDCARKKIQDDELINSVGSIGN</sequence>
<dbReference type="InterPro" id="IPR050311">
    <property type="entry name" value="ORC1/CDC6"/>
</dbReference>
<feature type="compositionally biased region" description="Low complexity" evidence="3">
    <location>
        <begin position="294"/>
        <end position="308"/>
    </location>
</feature>
<dbReference type="GO" id="GO:0005524">
    <property type="term" value="F:ATP binding"/>
    <property type="evidence" value="ECO:0007669"/>
    <property type="project" value="InterPro"/>
</dbReference>